<reference evidence="2" key="2">
    <citation type="journal article" date="2022" name="Res Sq">
        <title>Comparative Genomics Reveals Insights into the Divergent Evolution of Astigmatic Mites and Household Pest Adaptations.</title>
        <authorList>
            <person name="Xiong Q."/>
            <person name="Wan A.T.-Y."/>
            <person name="Liu X.-Y."/>
            <person name="Fung C.S.-H."/>
            <person name="Xiao X."/>
            <person name="Malainual N."/>
            <person name="Hou J."/>
            <person name="Wang L."/>
            <person name="Wang M."/>
            <person name="Yang K."/>
            <person name="Cui Y."/>
            <person name="Leung E."/>
            <person name="Nong W."/>
            <person name="Shin S.-K."/>
            <person name="Au S."/>
            <person name="Jeong K.Y."/>
            <person name="Chew F.T."/>
            <person name="Hui J."/>
            <person name="Leung T.F."/>
            <person name="Tungtrongchitr A."/>
            <person name="Zhong N."/>
            <person name="Liu Z."/>
            <person name="Tsui S."/>
        </authorList>
    </citation>
    <scope>NUCLEOTIDE SEQUENCE</scope>
    <source>
        <strain evidence="2">Derf</strain>
        <tissue evidence="2">Whole organism</tissue>
    </source>
</reference>
<name>A0A922IFX8_DERFA</name>
<dbReference type="EMBL" id="ASGP02000001">
    <property type="protein sequence ID" value="KAH9528048.1"/>
    <property type="molecule type" value="Genomic_DNA"/>
</dbReference>
<proteinExistence type="predicted"/>
<gene>
    <name evidence="2" type="ORF">DERF_002022</name>
</gene>
<keyword evidence="3" id="KW-1185">Reference proteome</keyword>
<feature type="compositionally biased region" description="Polar residues" evidence="1">
    <location>
        <begin position="261"/>
        <end position="272"/>
    </location>
</feature>
<reference evidence="2" key="1">
    <citation type="submission" date="2013-05" db="EMBL/GenBank/DDBJ databases">
        <authorList>
            <person name="Yim A.K.Y."/>
            <person name="Chan T.F."/>
            <person name="Ji K.M."/>
            <person name="Liu X.Y."/>
            <person name="Zhou J.W."/>
            <person name="Li R.Q."/>
            <person name="Yang K.Y."/>
            <person name="Li J."/>
            <person name="Li M."/>
            <person name="Law P.T.W."/>
            <person name="Wu Y.L."/>
            <person name="Cai Z.L."/>
            <person name="Qin H."/>
            <person name="Bao Y."/>
            <person name="Leung R.K.K."/>
            <person name="Ng P.K.S."/>
            <person name="Zou J."/>
            <person name="Zhong X.J."/>
            <person name="Ran P.X."/>
            <person name="Zhong N.S."/>
            <person name="Liu Z.G."/>
            <person name="Tsui S.K.W."/>
        </authorList>
    </citation>
    <scope>NUCLEOTIDE SEQUENCE</scope>
    <source>
        <strain evidence="2">Derf</strain>
        <tissue evidence="2">Whole organism</tissue>
    </source>
</reference>
<accession>A0A922IFX8</accession>
<evidence type="ECO:0000256" key="1">
    <source>
        <dbReference type="SAM" id="MobiDB-lite"/>
    </source>
</evidence>
<dbReference type="Proteomes" id="UP000790347">
    <property type="component" value="Unassembled WGS sequence"/>
</dbReference>
<protein>
    <submittedName>
        <fullName evidence="2">Uncharacterized protein</fullName>
    </submittedName>
</protein>
<feature type="region of interest" description="Disordered" evidence="1">
    <location>
        <begin position="256"/>
        <end position="284"/>
    </location>
</feature>
<comment type="caution">
    <text evidence="2">The sequence shown here is derived from an EMBL/GenBank/DDBJ whole genome shotgun (WGS) entry which is preliminary data.</text>
</comment>
<sequence>MSSSPSSLTKQPKIASISNVIIIFFAIIVVLSSQNLAQCWLFSPRIQPYYYPFPYPVPASILSGSGSGVGSAGLVSGSPSLSGSYIGQSPIGSNPSGYNYNWYNYQNYPSSGVLYPSGSGSGGNTGTSGYVPAGPFSNSLFPTNSGLTGLPTTSSLFPNTGSLLRSWWTRKFTKFGSLGSSLSGNQYSGYGITSNSPCAGYWASGSNGSPCPSSSLCCYPLVIQTNVESTSRPSYSDSSPSTAVTYPSSGYVYQPSHHGYKSSSHLSSQASENVDDVVDSNQSS</sequence>
<evidence type="ECO:0000313" key="2">
    <source>
        <dbReference type="EMBL" id="KAH9528048.1"/>
    </source>
</evidence>
<dbReference type="AlphaFoldDB" id="A0A922IFX8"/>
<organism evidence="2 3">
    <name type="scientific">Dermatophagoides farinae</name>
    <name type="common">American house dust mite</name>
    <dbReference type="NCBI Taxonomy" id="6954"/>
    <lineage>
        <taxon>Eukaryota</taxon>
        <taxon>Metazoa</taxon>
        <taxon>Ecdysozoa</taxon>
        <taxon>Arthropoda</taxon>
        <taxon>Chelicerata</taxon>
        <taxon>Arachnida</taxon>
        <taxon>Acari</taxon>
        <taxon>Acariformes</taxon>
        <taxon>Sarcoptiformes</taxon>
        <taxon>Astigmata</taxon>
        <taxon>Psoroptidia</taxon>
        <taxon>Analgoidea</taxon>
        <taxon>Pyroglyphidae</taxon>
        <taxon>Dermatophagoidinae</taxon>
        <taxon>Dermatophagoides</taxon>
    </lineage>
</organism>
<evidence type="ECO:0000313" key="3">
    <source>
        <dbReference type="Proteomes" id="UP000790347"/>
    </source>
</evidence>